<proteinExistence type="predicted"/>
<evidence type="ECO:0000313" key="1">
    <source>
        <dbReference type="EMBL" id="KAK3271606.1"/>
    </source>
</evidence>
<accession>A0AAE0L497</accession>
<reference evidence="1 2" key="1">
    <citation type="journal article" date="2015" name="Genome Biol. Evol.">
        <title>Comparative Genomics of a Bacterivorous Green Alga Reveals Evolutionary Causalities and Consequences of Phago-Mixotrophic Mode of Nutrition.</title>
        <authorList>
            <person name="Burns J.A."/>
            <person name="Paasch A."/>
            <person name="Narechania A."/>
            <person name="Kim E."/>
        </authorList>
    </citation>
    <scope>NUCLEOTIDE SEQUENCE [LARGE SCALE GENOMIC DNA]</scope>
    <source>
        <strain evidence="1 2">PLY_AMNH</strain>
    </source>
</reference>
<dbReference type="Gene3D" id="1.25.10.10">
    <property type="entry name" value="Leucine-rich Repeat Variant"/>
    <property type="match status" value="1"/>
</dbReference>
<dbReference type="SUPFAM" id="SSF48371">
    <property type="entry name" value="ARM repeat"/>
    <property type="match status" value="1"/>
</dbReference>
<protein>
    <recommendedName>
        <fullName evidence="3">HEAT repeat domain-containing protein</fullName>
    </recommendedName>
</protein>
<dbReference type="Proteomes" id="UP001190700">
    <property type="component" value="Unassembled WGS sequence"/>
</dbReference>
<dbReference type="InterPro" id="IPR016024">
    <property type="entry name" value="ARM-type_fold"/>
</dbReference>
<dbReference type="EMBL" id="LGRX02009544">
    <property type="protein sequence ID" value="KAK3271606.1"/>
    <property type="molecule type" value="Genomic_DNA"/>
</dbReference>
<organism evidence="1 2">
    <name type="scientific">Cymbomonas tetramitiformis</name>
    <dbReference type="NCBI Taxonomy" id="36881"/>
    <lineage>
        <taxon>Eukaryota</taxon>
        <taxon>Viridiplantae</taxon>
        <taxon>Chlorophyta</taxon>
        <taxon>Pyramimonadophyceae</taxon>
        <taxon>Pyramimonadales</taxon>
        <taxon>Pyramimonadaceae</taxon>
        <taxon>Cymbomonas</taxon>
    </lineage>
</organism>
<evidence type="ECO:0000313" key="2">
    <source>
        <dbReference type="Proteomes" id="UP001190700"/>
    </source>
</evidence>
<comment type="caution">
    <text evidence="1">The sequence shown here is derived from an EMBL/GenBank/DDBJ whole genome shotgun (WGS) entry which is preliminary data.</text>
</comment>
<gene>
    <name evidence="1" type="ORF">CYMTET_20058</name>
</gene>
<name>A0AAE0L497_9CHLO</name>
<dbReference type="AlphaFoldDB" id="A0AAE0L497"/>
<sequence length="182" mass="19341">MWAAVEALWRFREHAAPHAGAIAARLEHANAGVRFAAMEAVGRLGEHAAPHVGAIAARLKDSDANVRRAAMNAVGRPVVGYDLHAPGPHARAARLEYANARARRIALLPHGVIAAQLEDADVDVSATCRAIAARLEDGNADMRWEAVEHWGGWEACNAACRGHRAPHAGAIAARLQCNADVI</sequence>
<evidence type="ECO:0008006" key="3">
    <source>
        <dbReference type="Google" id="ProtNLM"/>
    </source>
</evidence>
<dbReference type="InterPro" id="IPR011989">
    <property type="entry name" value="ARM-like"/>
</dbReference>
<keyword evidence="2" id="KW-1185">Reference proteome</keyword>